<feature type="compositionally biased region" description="Low complexity" evidence="1">
    <location>
        <begin position="180"/>
        <end position="192"/>
    </location>
</feature>
<proteinExistence type="predicted"/>
<feature type="region of interest" description="Disordered" evidence="1">
    <location>
        <begin position="167"/>
        <end position="220"/>
    </location>
</feature>
<feature type="compositionally biased region" description="Polar residues" evidence="1">
    <location>
        <begin position="168"/>
        <end position="179"/>
    </location>
</feature>
<gene>
    <name evidence="2" type="ORF">OVN521_LOCUS17449</name>
</gene>
<reference evidence="2" key="1">
    <citation type="submission" date="2021-02" db="EMBL/GenBank/DDBJ databases">
        <authorList>
            <person name="Nowell W R."/>
        </authorList>
    </citation>
    <scope>NUCLEOTIDE SEQUENCE</scope>
</reference>
<evidence type="ECO:0000313" key="3">
    <source>
        <dbReference type="Proteomes" id="UP000663866"/>
    </source>
</evidence>
<evidence type="ECO:0000313" key="2">
    <source>
        <dbReference type="EMBL" id="CAF4042050.1"/>
    </source>
</evidence>
<organism evidence="2 3">
    <name type="scientific">Rotaria magnacalcarata</name>
    <dbReference type="NCBI Taxonomy" id="392030"/>
    <lineage>
        <taxon>Eukaryota</taxon>
        <taxon>Metazoa</taxon>
        <taxon>Spiralia</taxon>
        <taxon>Gnathifera</taxon>
        <taxon>Rotifera</taxon>
        <taxon>Eurotatoria</taxon>
        <taxon>Bdelloidea</taxon>
        <taxon>Philodinida</taxon>
        <taxon>Philodinidae</taxon>
        <taxon>Rotaria</taxon>
    </lineage>
</organism>
<comment type="caution">
    <text evidence="2">The sequence shown here is derived from an EMBL/GenBank/DDBJ whole genome shotgun (WGS) entry which is preliminary data.</text>
</comment>
<keyword evidence="3" id="KW-1185">Reference proteome</keyword>
<dbReference type="EMBL" id="CAJOBG010003030">
    <property type="protein sequence ID" value="CAF4042050.1"/>
    <property type="molecule type" value="Genomic_DNA"/>
</dbReference>
<sequence>MTNTRRKIFNNDENKNYQLKFQHQQQQIPMIVMIQIHIINSELGTISTNSSTILSDTSLTNSSSSTWKHTSIDDHMIFIEDSIEKFSRKTFISVILKQNEHYELLVKSNDETFKAFIKCQCGTRLMLPVRSDKSKFVLSNFYAHLTTSTSSMIKHIFQEEGRLANKEVPTQSMTNNVPQSSSTTFNDTSNDSGKQDRRKHRDDSSTTHSTAATSKKKINN</sequence>
<evidence type="ECO:0000256" key="1">
    <source>
        <dbReference type="SAM" id="MobiDB-lite"/>
    </source>
</evidence>
<name>A0A819R8S3_9BILA</name>
<dbReference type="Proteomes" id="UP000663866">
    <property type="component" value="Unassembled WGS sequence"/>
</dbReference>
<protein>
    <submittedName>
        <fullName evidence="2">Uncharacterized protein</fullName>
    </submittedName>
</protein>
<accession>A0A819R8S3</accession>
<dbReference type="AlphaFoldDB" id="A0A819R8S3"/>